<sequence>MNVPSQTASMVMLQALANYLDQGSSSATLNFYDDTKPTSVSVSANNAAKLLTLSLPKPCSKSVHENNIELFASNVGVAIKTGTATWARLFNGEGVAVVDVAMETDIVLDNYNIVIGSSVKLDVIYLSPQL</sequence>
<keyword evidence="2" id="KW-1185">Reference proteome</keyword>
<gene>
    <name evidence="1" type="ORF">SAMN05444586_10376</name>
</gene>
<dbReference type="EMBL" id="FOZU01000037">
    <property type="protein sequence ID" value="SFT19378.1"/>
    <property type="molecule type" value="Genomic_DNA"/>
</dbReference>
<protein>
    <submittedName>
        <fullName evidence="1">Uncharacterized protein</fullName>
    </submittedName>
</protein>
<dbReference type="Proteomes" id="UP000182827">
    <property type="component" value="Unassembled WGS sequence"/>
</dbReference>
<name>A0A1I6W053_9GAMM</name>
<evidence type="ECO:0000313" key="1">
    <source>
        <dbReference type="EMBL" id="SFT19378.1"/>
    </source>
</evidence>
<evidence type="ECO:0000313" key="2">
    <source>
        <dbReference type="Proteomes" id="UP000182827"/>
    </source>
</evidence>
<dbReference type="AlphaFoldDB" id="A0A1I6W053"/>
<reference evidence="2" key="1">
    <citation type="submission" date="2016-10" db="EMBL/GenBank/DDBJ databases">
        <authorList>
            <person name="Varghese N."/>
            <person name="Submissions S."/>
        </authorList>
    </citation>
    <scope>NUCLEOTIDE SEQUENCE [LARGE SCALE GENOMIC DNA]</scope>
    <source>
        <strain evidence="2">ANC 5076</strain>
    </source>
</reference>
<organism evidence="1 2">
    <name type="scientific">Acinetobacter bohemicus</name>
    <dbReference type="NCBI Taxonomy" id="1435036"/>
    <lineage>
        <taxon>Bacteria</taxon>
        <taxon>Pseudomonadati</taxon>
        <taxon>Pseudomonadota</taxon>
        <taxon>Gammaproteobacteria</taxon>
        <taxon>Moraxellales</taxon>
        <taxon>Moraxellaceae</taxon>
        <taxon>Acinetobacter</taxon>
    </lineage>
</organism>
<accession>A0A1I6W053</accession>
<proteinExistence type="predicted"/>
<dbReference type="RefSeq" id="WP_074947557.1">
    <property type="nucleotide sequence ID" value="NZ_FOZU01000037.1"/>
</dbReference>